<proteinExistence type="predicted"/>
<dbReference type="VEuPathDB" id="TrichDB:TRFO_30345"/>
<keyword evidence="2" id="KW-0472">Membrane</keyword>
<feature type="region of interest" description="Disordered" evidence="1">
    <location>
        <begin position="95"/>
        <end position="136"/>
    </location>
</feature>
<reference evidence="3" key="1">
    <citation type="submission" date="2016-10" db="EMBL/GenBank/DDBJ databases">
        <authorList>
            <person name="Benchimol M."/>
            <person name="Almeida L.G."/>
            <person name="Vasconcelos A.T."/>
            <person name="Perreira-Neves A."/>
            <person name="Rosa I.A."/>
            <person name="Tasca T."/>
            <person name="Bogo M.R."/>
            <person name="de Souza W."/>
        </authorList>
    </citation>
    <scope>NUCLEOTIDE SEQUENCE [LARGE SCALE GENOMIC DNA]</scope>
    <source>
        <strain evidence="3">K</strain>
    </source>
</reference>
<organism evidence="3 4">
    <name type="scientific">Tritrichomonas foetus</name>
    <dbReference type="NCBI Taxonomy" id="1144522"/>
    <lineage>
        <taxon>Eukaryota</taxon>
        <taxon>Metamonada</taxon>
        <taxon>Parabasalia</taxon>
        <taxon>Tritrichomonadida</taxon>
        <taxon>Tritrichomonadidae</taxon>
        <taxon>Tritrichomonas</taxon>
    </lineage>
</organism>
<accession>A0A1J4JVQ5</accession>
<feature type="region of interest" description="Disordered" evidence="1">
    <location>
        <begin position="1"/>
        <end position="20"/>
    </location>
</feature>
<feature type="transmembrane region" description="Helical" evidence="2">
    <location>
        <begin position="60"/>
        <end position="80"/>
    </location>
</feature>
<gene>
    <name evidence="3" type="ORF">TRFO_30345</name>
</gene>
<dbReference type="Proteomes" id="UP000179807">
    <property type="component" value="Unassembled WGS sequence"/>
</dbReference>
<sequence length="136" mass="16055">MQGKYLNRNREEREFEDAERERLERERLRRLQEEEEEEEEVIEREVLPEPEPVPRFSRKWIITFTVGAIIGLIIGLIWFMKSNSRLIRYLREERHQPPQEFNPADSPFGKLNGPKQGEAVGNEVQPDEVPGAANNE</sequence>
<evidence type="ECO:0000313" key="3">
    <source>
        <dbReference type="EMBL" id="OHT02512.1"/>
    </source>
</evidence>
<keyword evidence="2" id="KW-0812">Transmembrane</keyword>
<comment type="caution">
    <text evidence="3">The sequence shown here is derived from an EMBL/GenBank/DDBJ whole genome shotgun (WGS) entry which is preliminary data.</text>
</comment>
<feature type="compositionally biased region" description="Basic and acidic residues" evidence="1">
    <location>
        <begin position="8"/>
        <end position="20"/>
    </location>
</feature>
<protein>
    <submittedName>
        <fullName evidence="3">Uncharacterized protein</fullName>
    </submittedName>
</protein>
<keyword evidence="4" id="KW-1185">Reference proteome</keyword>
<evidence type="ECO:0000256" key="2">
    <source>
        <dbReference type="SAM" id="Phobius"/>
    </source>
</evidence>
<dbReference type="GeneID" id="94842005"/>
<evidence type="ECO:0000256" key="1">
    <source>
        <dbReference type="SAM" id="MobiDB-lite"/>
    </source>
</evidence>
<evidence type="ECO:0000313" key="4">
    <source>
        <dbReference type="Proteomes" id="UP000179807"/>
    </source>
</evidence>
<dbReference type="EMBL" id="MLAK01000864">
    <property type="protein sequence ID" value="OHT02512.1"/>
    <property type="molecule type" value="Genomic_DNA"/>
</dbReference>
<keyword evidence="2" id="KW-1133">Transmembrane helix</keyword>
<name>A0A1J4JVQ5_9EUKA</name>
<dbReference type="RefSeq" id="XP_068355648.1">
    <property type="nucleotide sequence ID" value="XM_068507301.1"/>
</dbReference>
<dbReference type="AlphaFoldDB" id="A0A1J4JVQ5"/>